<dbReference type="InterPro" id="IPR027417">
    <property type="entry name" value="P-loop_NTPase"/>
</dbReference>
<dbReference type="AlphaFoldDB" id="A0A0S3Q0B9"/>
<feature type="active site" evidence="9">
    <location>
        <position position="140"/>
    </location>
</feature>
<dbReference type="Gene3D" id="1.10.300.10">
    <property type="entry name" value="Adenylosuccinate Synthetase, subunit A, domain 2"/>
    <property type="match status" value="1"/>
</dbReference>
<feature type="binding site" description="in other chain" evidence="8">
    <location>
        <position position="302"/>
    </location>
    <ligand>
        <name>IMP</name>
        <dbReference type="ChEBI" id="CHEBI:58053"/>
        <note>ligand shared between dimeric partners</note>
    </ligand>
</feature>
<dbReference type="GO" id="GO:0005525">
    <property type="term" value="F:GTP binding"/>
    <property type="evidence" value="ECO:0007669"/>
    <property type="project" value="UniProtKB-UniRule"/>
</dbReference>
<dbReference type="Proteomes" id="UP000236884">
    <property type="component" value="Chromosome"/>
</dbReference>
<keyword evidence="7 8" id="KW-0342">GTP-binding</keyword>
<feature type="binding site" evidence="8">
    <location>
        <position position="40"/>
    </location>
    <ligand>
        <name>Mg(2+)</name>
        <dbReference type="ChEBI" id="CHEBI:18420"/>
    </ligand>
</feature>
<evidence type="ECO:0000313" key="12">
    <source>
        <dbReference type="Proteomes" id="UP000236884"/>
    </source>
</evidence>
<evidence type="ECO:0000256" key="4">
    <source>
        <dbReference type="ARBA" id="ARBA00022741"/>
    </source>
</evidence>
<reference evidence="11 12" key="1">
    <citation type="submission" date="2015-08" db="EMBL/GenBank/DDBJ databases">
        <title>Investigation of the bacterial diversity of lava forest soil.</title>
        <authorList>
            <person name="Lee J.S."/>
        </authorList>
    </citation>
    <scope>NUCLEOTIDE SEQUENCE [LARGE SCALE GENOMIC DNA]</scope>
    <source>
        <strain evidence="11 12">GJW-30</strain>
    </source>
</reference>
<evidence type="ECO:0000313" key="11">
    <source>
        <dbReference type="EMBL" id="BAT61642.1"/>
    </source>
</evidence>
<evidence type="ECO:0000256" key="5">
    <source>
        <dbReference type="ARBA" id="ARBA00022755"/>
    </source>
</evidence>
<feature type="binding site" description="in other chain" evidence="8">
    <location>
        <begin position="38"/>
        <end position="41"/>
    </location>
    <ligand>
        <name>IMP</name>
        <dbReference type="ChEBI" id="CHEBI:58053"/>
        <note>ligand shared between dimeric partners</note>
    </ligand>
</feature>
<keyword evidence="12" id="KW-1185">Reference proteome</keyword>
<feature type="binding site" evidence="8">
    <location>
        <begin position="40"/>
        <end position="42"/>
    </location>
    <ligand>
        <name>GTP</name>
        <dbReference type="ChEBI" id="CHEBI:37565"/>
    </ligand>
</feature>
<feature type="binding site" description="in other chain" evidence="8">
    <location>
        <position position="223"/>
    </location>
    <ligand>
        <name>IMP</name>
        <dbReference type="ChEBI" id="CHEBI:58053"/>
        <note>ligand shared between dimeric partners</note>
    </ligand>
</feature>
<dbReference type="InterPro" id="IPR042109">
    <property type="entry name" value="Adenylosuccinate_synth_dom1"/>
</dbReference>
<dbReference type="PROSITE" id="PS00513">
    <property type="entry name" value="ADENYLOSUCCIN_SYN_2"/>
    <property type="match status" value="1"/>
</dbReference>
<comment type="pathway">
    <text evidence="8 10">Purine metabolism; AMP biosynthesis via de novo pathway; AMP from IMP: step 1/2.</text>
</comment>
<dbReference type="InterPro" id="IPR042111">
    <property type="entry name" value="Adenylosuccinate_synth_dom3"/>
</dbReference>
<dbReference type="OrthoDB" id="9807553at2"/>
<dbReference type="SMART" id="SM00788">
    <property type="entry name" value="Adenylsucc_synt"/>
    <property type="match status" value="1"/>
</dbReference>
<evidence type="ECO:0000256" key="7">
    <source>
        <dbReference type="ARBA" id="ARBA00023134"/>
    </source>
</evidence>
<dbReference type="GO" id="GO:0046040">
    <property type="term" value="P:IMP metabolic process"/>
    <property type="evidence" value="ECO:0007669"/>
    <property type="project" value="TreeGrafter"/>
</dbReference>
<feature type="binding site" description="in other chain" evidence="8">
    <location>
        <position position="238"/>
    </location>
    <ligand>
        <name>IMP</name>
        <dbReference type="ChEBI" id="CHEBI:58053"/>
        <note>ligand shared between dimeric partners</note>
    </ligand>
</feature>
<comment type="subcellular location">
    <subcellularLocation>
        <location evidence="8">Cytoplasm</location>
    </subcellularLocation>
</comment>
<feature type="binding site" evidence="8">
    <location>
        <begin position="330"/>
        <end position="332"/>
    </location>
    <ligand>
        <name>GTP</name>
        <dbReference type="ChEBI" id="CHEBI:37565"/>
    </ligand>
</feature>
<keyword evidence="3 8" id="KW-0479">Metal-binding</keyword>
<dbReference type="InterPro" id="IPR018220">
    <property type="entry name" value="Adenylosuccin_syn_GTP-bd"/>
</dbReference>
<dbReference type="FunFam" id="3.90.170.10:FF:000001">
    <property type="entry name" value="Adenylosuccinate synthetase"/>
    <property type="match status" value="1"/>
</dbReference>
<dbReference type="HAMAP" id="MF_00011">
    <property type="entry name" value="Adenylosucc_synth"/>
    <property type="match status" value="1"/>
</dbReference>
<organism evidence="11 12">
    <name type="scientific">Variibacter gotjawalensis</name>
    <dbReference type="NCBI Taxonomy" id="1333996"/>
    <lineage>
        <taxon>Bacteria</taxon>
        <taxon>Pseudomonadati</taxon>
        <taxon>Pseudomonadota</taxon>
        <taxon>Alphaproteobacteria</taxon>
        <taxon>Hyphomicrobiales</taxon>
        <taxon>Nitrobacteraceae</taxon>
        <taxon>Variibacter</taxon>
    </lineage>
</organism>
<feature type="binding site" evidence="8">
    <location>
        <begin position="298"/>
        <end position="304"/>
    </location>
    <ligand>
        <name>substrate</name>
    </ligand>
</feature>
<comment type="catalytic activity">
    <reaction evidence="8 10">
        <text>IMP + L-aspartate + GTP = N(6)-(1,2-dicarboxyethyl)-AMP + GDP + phosphate + 2 H(+)</text>
        <dbReference type="Rhea" id="RHEA:15753"/>
        <dbReference type="ChEBI" id="CHEBI:15378"/>
        <dbReference type="ChEBI" id="CHEBI:29991"/>
        <dbReference type="ChEBI" id="CHEBI:37565"/>
        <dbReference type="ChEBI" id="CHEBI:43474"/>
        <dbReference type="ChEBI" id="CHEBI:57567"/>
        <dbReference type="ChEBI" id="CHEBI:58053"/>
        <dbReference type="ChEBI" id="CHEBI:58189"/>
        <dbReference type="EC" id="6.3.4.4"/>
    </reaction>
</comment>
<feature type="binding site" description="in other chain" evidence="8">
    <location>
        <begin position="13"/>
        <end position="16"/>
    </location>
    <ligand>
        <name>IMP</name>
        <dbReference type="ChEBI" id="CHEBI:58053"/>
        <note>ligand shared between dimeric partners</note>
    </ligand>
</feature>
<dbReference type="Pfam" id="PF00709">
    <property type="entry name" value="Adenylsucc_synt"/>
    <property type="match status" value="1"/>
</dbReference>
<name>A0A0S3Q0B9_9BRAD</name>
<dbReference type="EC" id="6.3.4.4" evidence="8 10"/>
<keyword evidence="6 8" id="KW-0460">Magnesium</keyword>
<gene>
    <name evidence="8 11" type="primary">purA</name>
    <name evidence="11" type="ORF">GJW-30_1_04202</name>
</gene>
<dbReference type="Gene3D" id="3.40.440.10">
    <property type="entry name" value="Adenylosuccinate Synthetase, subunit A, domain 1"/>
    <property type="match status" value="1"/>
</dbReference>
<evidence type="ECO:0000256" key="2">
    <source>
        <dbReference type="ARBA" id="ARBA00022598"/>
    </source>
</evidence>
<dbReference type="GO" id="GO:0004019">
    <property type="term" value="F:adenylosuccinate synthase activity"/>
    <property type="evidence" value="ECO:0007669"/>
    <property type="project" value="UniProtKB-UniRule"/>
</dbReference>
<feature type="active site" description="Proton donor" evidence="8">
    <location>
        <position position="41"/>
    </location>
</feature>
<comment type="cofactor">
    <cofactor evidence="8">
        <name>Mg(2+)</name>
        <dbReference type="ChEBI" id="CHEBI:18420"/>
    </cofactor>
    <text evidence="8">Binds 1 Mg(2+) ion per subunit.</text>
</comment>
<keyword evidence="5 8" id="KW-0658">Purine biosynthesis</keyword>
<feature type="binding site" evidence="8">
    <location>
        <position position="143"/>
    </location>
    <ligand>
        <name>IMP</name>
        <dbReference type="ChEBI" id="CHEBI:58053"/>
        <note>ligand shared between dimeric partners</note>
    </ligand>
</feature>
<dbReference type="InterPro" id="IPR033128">
    <property type="entry name" value="Adenylosuccin_syn_Lys_AS"/>
</dbReference>
<dbReference type="GO" id="GO:0000287">
    <property type="term" value="F:magnesium ion binding"/>
    <property type="evidence" value="ECO:0007669"/>
    <property type="project" value="UniProtKB-UniRule"/>
</dbReference>
<dbReference type="PANTHER" id="PTHR11846">
    <property type="entry name" value="ADENYLOSUCCINATE SYNTHETASE"/>
    <property type="match status" value="1"/>
</dbReference>
<comment type="similarity">
    <text evidence="8 10">Belongs to the adenylosuccinate synthetase family.</text>
</comment>
<evidence type="ECO:0000256" key="9">
    <source>
        <dbReference type="PROSITE-ProRule" id="PRU10134"/>
    </source>
</evidence>
<dbReference type="EMBL" id="AP014946">
    <property type="protein sequence ID" value="BAT61642.1"/>
    <property type="molecule type" value="Genomic_DNA"/>
</dbReference>
<comment type="function">
    <text evidence="8">Plays an important role in the de novo pathway of purine nucleotide biosynthesis. Catalyzes the first committed step in the biosynthesis of AMP from IMP.</text>
</comment>
<keyword evidence="2 8" id="KW-0436">Ligase</keyword>
<keyword evidence="8" id="KW-0963">Cytoplasm</keyword>
<dbReference type="CDD" id="cd03108">
    <property type="entry name" value="AdSS"/>
    <property type="match status" value="1"/>
</dbReference>
<feature type="binding site" evidence="8">
    <location>
        <position position="13"/>
    </location>
    <ligand>
        <name>Mg(2+)</name>
        <dbReference type="ChEBI" id="CHEBI:18420"/>
    </ligand>
</feature>
<sequence length="429" mass="46492">MANVVVVGSQWGDEGKGKIVDWLSSQADIVVRFQGGHNAGHTLVIDGNVYKLSLLPSGVVRQNKQSVIGNGVVVDPYALVEEIERLRGQGVEITPDNLSVAENVPLILPLHRELDTIRESSNASAIGTTKRGIGPAYEDKVGRRAIRLMDLADLDTLPAKVDRLLAHHNTLRRGLGLEEFDSDAICDELAAVAPKVLPYMASVWSLLEEKRREGRRILFEGAQGALLDIDHGTYPYVTSSNTVAGQAATGSGLGPNAINYVLGICKAYTTRVGGGPFPTEQDNEIGHRIGDRGREFGTVTGRRRRCGWFDAVLVRQTVVTSGIRGLALTKLDILDGFEEIQVCVGYRLDGKVIDYLPAGEAAQANVEPIYETIEGWEGTTAGARSWADLPAQAIKYVRRIEELVGCTVALVSTSPEREDTILVQNPFEA</sequence>
<dbReference type="Gene3D" id="3.90.170.10">
    <property type="entry name" value="Adenylosuccinate Synthetase, subunit A, domain 3"/>
    <property type="match status" value="1"/>
</dbReference>
<dbReference type="PROSITE" id="PS01266">
    <property type="entry name" value="ADENYLOSUCCIN_SYN_1"/>
    <property type="match status" value="1"/>
</dbReference>
<accession>A0A0S3Q0B9</accession>
<evidence type="ECO:0000256" key="10">
    <source>
        <dbReference type="RuleBase" id="RU000520"/>
    </source>
</evidence>
<evidence type="ECO:0000256" key="6">
    <source>
        <dbReference type="ARBA" id="ARBA00022842"/>
    </source>
</evidence>
<dbReference type="RefSeq" id="WP_096358312.1">
    <property type="nucleotide sequence ID" value="NZ_AP014946.1"/>
</dbReference>
<dbReference type="NCBIfam" id="NF002223">
    <property type="entry name" value="PRK01117.1"/>
    <property type="match status" value="1"/>
</dbReference>
<proteinExistence type="inferred from homology"/>
<evidence type="ECO:0000256" key="1">
    <source>
        <dbReference type="ARBA" id="ARBA00011738"/>
    </source>
</evidence>
<dbReference type="SUPFAM" id="SSF52540">
    <property type="entry name" value="P-loop containing nucleoside triphosphate hydrolases"/>
    <property type="match status" value="1"/>
</dbReference>
<feature type="binding site" evidence="8">
    <location>
        <position position="304"/>
    </location>
    <ligand>
        <name>GTP</name>
        <dbReference type="ChEBI" id="CHEBI:37565"/>
    </ligand>
</feature>
<feature type="active site" description="Proton acceptor" evidence="8">
    <location>
        <position position="13"/>
    </location>
</feature>
<evidence type="ECO:0000256" key="8">
    <source>
        <dbReference type="HAMAP-Rule" id="MF_00011"/>
    </source>
</evidence>
<dbReference type="GO" id="GO:0005737">
    <property type="term" value="C:cytoplasm"/>
    <property type="evidence" value="ECO:0007669"/>
    <property type="project" value="UniProtKB-SubCell"/>
</dbReference>
<dbReference type="GO" id="GO:0044208">
    <property type="term" value="P:'de novo' AMP biosynthetic process"/>
    <property type="evidence" value="ECO:0007669"/>
    <property type="project" value="UniProtKB-UniRule"/>
</dbReference>
<feature type="binding site" description="in other chain" evidence="8">
    <location>
        <position position="129"/>
    </location>
    <ligand>
        <name>IMP</name>
        <dbReference type="ChEBI" id="CHEBI:58053"/>
        <note>ligand shared between dimeric partners</note>
    </ligand>
</feature>
<evidence type="ECO:0000256" key="3">
    <source>
        <dbReference type="ARBA" id="ARBA00022723"/>
    </source>
</evidence>
<dbReference type="InterPro" id="IPR042110">
    <property type="entry name" value="Adenylosuccinate_synth_dom2"/>
</dbReference>
<comment type="subunit">
    <text evidence="1 8">Homodimer.</text>
</comment>
<keyword evidence="4 8" id="KW-0547">Nucleotide-binding</keyword>
<feature type="binding site" evidence="8">
    <location>
        <begin position="12"/>
        <end position="18"/>
    </location>
    <ligand>
        <name>GTP</name>
        <dbReference type="ChEBI" id="CHEBI:37565"/>
    </ligand>
</feature>
<dbReference type="UniPathway" id="UPA00075">
    <property type="reaction ID" value="UER00335"/>
</dbReference>
<dbReference type="PANTHER" id="PTHR11846:SF0">
    <property type="entry name" value="ADENYLOSUCCINATE SYNTHETASE"/>
    <property type="match status" value="1"/>
</dbReference>
<dbReference type="KEGG" id="vgo:GJW-30_1_04202"/>
<dbReference type="InterPro" id="IPR001114">
    <property type="entry name" value="Adenylosuccinate_synthetase"/>
</dbReference>
<protein>
    <recommendedName>
        <fullName evidence="8 10">Adenylosuccinate synthetase</fullName>
        <shortName evidence="8">AMPSase</shortName>
        <shortName evidence="8">AdSS</shortName>
        <ecNumber evidence="8 10">6.3.4.4</ecNumber>
    </recommendedName>
    <alternativeName>
        <fullName evidence="8">IMP--aspartate ligase</fullName>
    </alternativeName>
</protein>
<dbReference type="NCBIfam" id="TIGR00184">
    <property type="entry name" value="purA"/>
    <property type="match status" value="1"/>
</dbReference>
<dbReference type="FunFam" id="1.10.300.10:FF:000001">
    <property type="entry name" value="Adenylosuccinate synthetase"/>
    <property type="match status" value="1"/>
</dbReference>
<feature type="binding site" evidence="8">
    <location>
        <begin position="412"/>
        <end position="414"/>
    </location>
    <ligand>
        <name>GTP</name>
        <dbReference type="ChEBI" id="CHEBI:37565"/>
    </ligand>
</feature>